<dbReference type="AlphaFoldDB" id="A0A0M0JYY8"/>
<reference evidence="2" key="1">
    <citation type="journal article" date="2015" name="PLoS Genet.">
        <title>Genome Sequence and Transcriptome Analyses of Chrysochromulina tobin: Metabolic Tools for Enhanced Algal Fitness in the Prominent Order Prymnesiales (Haptophyceae).</title>
        <authorList>
            <person name="Hovde B.T."/>
            <person name="Deodato C.R."/>
            <person name="Hunsperger H.M."/>
            <person name="Ryken S.A."/>
            <person name="Yost W."/>
            <person name="Jha R.K."/>
            <person name="Patterson J."/>
            <person name="Monnat R.J. Jr."/>
            <person name="Barlow S.B."/>
            <person name="Starkenburg S.R."/>
            <person name="Cattolico R.A."/>
        </authorList>
    </citation>
    <scope>NUCLEOTIDE SEQUENCE</scope>
    <source>
        <strain evidence="2">CCMP291</strain>
    </source>
</reference>
<dbReference type="Pfam" id="PF08811">
    <property type="entry name" value="DUF1800"/>
    <property type="match status" value="1"/>
</dbReference>
<dbReference type="InterPro" id="IPR014917">
    <property type="entry name" value="DUF1800"/>
</dbReference>
<dbReference type="InterPro" id="IPR010869">
    <property type="entry name" value="DUF1501"/>
</dbReference>
<organism evidence="1 2">
    <name type="scientific">Chrysochromulina tobinii</name>
    <dbReference type="NCBI Taxonomy" id="1460289"/>
    <lineage>
        <taxon>Eukaryota</taxon>
        <taxon>Haptista</taxon>
        <taxon>Haptophyta</taxon>
        <taxon>Prymnesiophyceae</taxon>
        <taxon>Prymnesiales</taxon>
        <taxon>Chrysochromulinaceae</taxon>
        <taxon>Chrysochromulina</taxon>
    </lineage>
</organism>
<dbReference type="OrthoDB" id="411021at2759"/>
<protein>
    <recommendedName>
        <fullName evidence="3">DUF1501 domain-containing protein</fullName>
    </recommendedName>
</protein>
<dbReference type="PANTHER" id="PTHR43737">
    <property type="entry name" value="BLL7424 PROTEIN"/>
    <property type="match status" value="1"/>
</dbReference>
<comment type="caution">
    <text evidence="1">The sequence shown here is derived from an EMBL/GenBank/DDBJ whole genome shotgun (WGS) entry which is preliminary data.</text>
</comment>
<dbReference type="EMBL" id="JWZX01001914">
    <property type="protein sequence ID" value="KOO31866.1"/>
    <property type="molecule type" value="Genomic_DNA"/>
</dbReference>
<dbReference type="Pfam" id="PF07394">
    <property type="entry name" value="DUF1501"/>
    <property type="match status" value="1"/>
</dbReference>
<sequence>QLTSPDGVTVEYEYVRVPCVELTWFTGGRVVRDVPGNQMCVHPQTAAAGPACCRNDGSDGNGYHQCRYFVERVTYATAEQRCNMTTAAPPSASPTPAARWAVCDAHVNRGAEGCGYAGSDDPRSQAYLWSRRACQTFVQVHPEGWVGVVHTFSAGGTFDQFRPHAAETFPVRWTGGLFPRPSNGLSCEGTAGRCAVNTNPATQLPTCMCSANVVEVAVFNRSDVLPTAAEVVERLAVGSVPPSTFDTGTYTRCTSAACLTAAPDVVVYLHAAASPPGSLDQRAIFQVRVNGTTMYLLNKESILSLGNFSFRNPPRFVSWVEPAARDAEYETSALLDHLVYHPNTAPFIVYRLIQRLVTSNPSPRYVSAVVDAFRTGQLNSSGLTFSGQYGDLGATFAAILLDREARSLTLERDPSFGQLREPLLKLLHLMRAMEFVSKDGREVELAGVFHAIGQQVFQSPSVFNFYKPEFQASGAIIAAELASPEAELSTAPSLVGFLNGVSSLVRLGLTSCEDGFGSLYSNAKTAVGGGFPPIASSRSCEKPAERFFSPPQVGGVDGSSNDGELEFRPTNASDAAATVAELDLLLTAGRLSPNTRALLESEYERMRLGPLGRAEYVIATSQNCSAWMAANIDSIAECEDAARYLRNYSAQAFGLFTATDDGSSAQRTRARGCYHRKTSTAEELKVNLLRNNYGVCTTNYHCLCKVAGERPALKRVQELLVISPEFHSVNEPQPYNVPRAPPSTTASQGRPYKAVVVLFLNGGLDSWNLLVPHSGCVAGNSSTNYEQYEATRGIVALGRDELLRVSARPGTQPHTVCTTFGMHPALPIVHSLYGASQAAFFANTGTLVRPITKAQFLANTVEMPPQLFAHNIQVRCTQSVHAQQIAAKGVLGRIVDTLGAAGGAAFRTASYSLDGLKKMLDGEKTHNILDGTGAKRFGRYGALRAQITNLTSVRQRSLFTETYAQFVESSLGSSELLGSMLETVPLLSTRWSPRDAVNNVCFESETCKKFEQVARVIASRNLLQEERQVFYVELGGFDTHTSAKEVVQLKLNDINAALTAFVDEMRLRGVWNGTAVVTASDFARTLDSNGAGTDHAWGGNYVLLGGGVSGGTIHGQYPTSFLSSNEVTVLRNRLMPTTSWEAVWHGIAQWLDVPAAQMGYVLPNAANFPSTQLFRKEDLFTTVPTGGGGGGGATG</sequence>
<feature type="non-terminal residue" evidence="1">
    <location>
        <position position="1"/>
    </location>
</feature>
<evidence type="ECO:0008006" key="3">
    <source>
        <dbReference type="Google" id="ProtNLM"/>
    </source>
</evidence>
<keyword evidence="2" id="KW-1185">Reference proteome</keyword>
<proteinExistence type="predicted"/>
<evidence type="ECO:0000313" key="2">
    <source>
        <dbReference type="Proteomes" id="UP000037460"/>
    </source>
</evidence>
<accession>A0A0M0JYY8</accession>
<evidence type="ECO:0000313" key="1">
    <source>
        <dbReference type="EMBL" id="KOO31866.1"/>
    </source>
</evidence>
<gene>
    <name evidence="1" type="ORF">Ctob_015440</name>
</gene>
<name>A0A0M0JYY8_9EUKA</name>
<dbReference type="PANTHER" id="PTHR43737:SF1">
    <property type="entry name" value="DUF1501 DOMAIN-CONTAINING PROTEIN"/>
    <property type="match status" value="1"/>
</dbReference>
<dbReference type="Proteomes" id="UP000037460">
    <property type="component" value="Unassembled WGS sequence"/>
</dbReference>